<dbReference type="KEGG" id="agv:OJF2_32200"/>
<gene>
    <name evidence="2" type="ORF">OJF2_32200</name>
</gene>
<feature type="region of interest" description="Disordered" evidence="1">
    <location>
        <begin position="40"/>
        <end position="96"/>
    </location>
</feature>
<reference evidence="2 3" key="1">
    <citation type="submission" date="2019-08" db="EMBL/GenBank/DDBJ databases">
        <title>Deep-cultivation of Planctomycetes and their phenomic and genomic characterization uncovers novel biology.</title>
        <authorList>
            <person name="Wiegand S."/>
            <person name="Jogler M."/>
            <person name="Boedeker C."/>
            <person name="Pinto D."/>
            <person name="Vollmers J."/>
            <person name="Rivas-Marin E."/>
            <person name="Kohn T."/>
            <person name="Peeters S.H."/>
            <person name="Heuer A."/>
            <person name="Rast P."/>
            <person name="Oberbeckmann S."/>
            <person name="Bunk B."/>
            <person name="Jeske O."/>
            <person name="Meyerdierks A."/>
            <person name="Storesund J.E."/>
            <person name="Kallscheuer N."/>
            <person name="Luecker S."/>
            <person name="Lage O.M."/>
            <person name="Pohl T."/>
            <person name="Merkel B.J."/>
            <person name="Hornburger P."/>
            <person name="Mueller R.-W."/>
            <person name="Bruemmer F."/>
            <person name="Labrenz M."/>
            <person name="Spormann A.M."/>
            <person name="Op den Camp H."/>
            <person name="Overmann J."/>
            <person name="Amann R."/>
            <person name="Jetten M.S.M."/>
            <person name="Mascher T."/>
            <person name="Medema M.H."/>
            <person name="Devos D.P."/>
            <person name="Kaster A.-K."/>
            <person name="Ovreas L."/>
            <person name="Rohde M."/>
            <person name="Galperin M.Y."/>
            <person name="Jogler C."/>
        </authorList>
    </citation>
    <scope>NUCLEOTIDE SEQUENCE [LARGE SCALE GENOMIC DNA]</scope>
    <source>
        <strain evidence="2 3">OJF2</strain>
    </source>
</reference>
<name>A0A5B9W354_9BACT</name>
<keyword evidence="3" id="KW-1185">Reference proteome</keyword>
<protein>
    <submittedName>
        <fullName evidence="2">Uncharacterized protein</fullName>
    </submittedName>
</protein>
<evidence type="ECO:0000313" key="3">
    <source>
        <dbReference type="Proteomes" id="UP000324233"/>
    </source>
</evidence>
<dbReference type="RefSeq" id="WP_148594566.1">
    <property type="nucleotide sequence ID" value="NZ_CP042997.1"/>
</dbReference>
<accession>A0A5B9W354</accession>
<organism evidence="2 3">
    <name type="scientific">Aquisphaera giovannonii</name>
    <dbReference type="NCBI Taxonomy" id="406548"/>
    <lineage>
        <taxon>Bacteria</taxon>
        <taxon>Pseudomonadati</taxon>
        <taxon>Planctomycetota</taxon>
        <taxon>Planctomycetia</taxon>
        <taxon>Isosphaerales</taxon>
        <taxon>Isosphaeraceae</taxon>
        <taxon>Aquisphaera</taxon>
    </lineage>
</organism>
<proteinExistence type="predicted"/>
<evidence type="ECO:0000313" key="2">
    <source>
        <dbReference type="EMBL" id="QEH34679.1"/>
    </source>
</evidence>
<dbReference type="Proteomes" id="UP000324233">
    <property type="component" value="Chromosome"/>
</dbReference>
<evidence type="ECO:0000256" key="1">
    <source>
        <dbReference type="SAM" id="MobiDB-lite"/>
    </source>
</evidence>
<dbReference type="OrthoDB" id="9797501at2"/>
<sequence length="96" mass="10384">MIRRGRTAEGLAAFFEDLAARKANPASLRGGLDFRAVAGRPAAREQADAAAYGPDVRSERSRRGPRRSPRRAGREPDRPPRMMSIGSQGIGALRSP</sequence>
<dbReference type="AlphaFoldDB" id="A0A5B9W354"/>
<dbReference type="EMBL" id="CP042997">
    <property type="protein sequence ID" value="QEH34679.1"/>
    <property type="molecule type" value="Genomic_DNA"/>
</dbReference>